<dbReference type="Proteomes" id="UP000033618">
    <property type="component" value="Unassembled WGS sequence"/>
</dbReference>
<organism evidence="1 2">
    <name type="scientific">Robbsia andropogonis</name>
    <dbReference type="NCBI Taxonomy" id="28092"/>
    <lineage>
        <taxon>Bacteria</taxon>
        <taxon>Pseudomonadati</taxon>
        <taxon>Pseudomonadota</taxon>
        <taxon>Betaproteobacteria</taxon>
        <taxon>Burkholderiales</taxon>
        <taxon>Burkholderiaceae</taxon>
        <taxon>Robbsia</taxon>
    </lineage>
</organism>
<evidence type="ECO:0000313" key="2">
    <source>
        <dbReference type="Proteomes" id="UP000033618"/>
    </source>
</evidence>
<reference evidence="1 2" key="1">
    <citation type="submission" date="2015-03" db="EMBL/GenBank/DDBJ databases">
        <title>Draft Genome Sequence of Burkholderia andropogonis type strain ICMP2807, isolated from Sorghum bicolor.</title>
        <authorList>
            <person name="Lopes-Santos L."/>
            <person name="Castro D.B."/>
            <person name="Ottoboni L.M."/>
            <person name="Park D."/>
            <person name="Weirc B.S."/>
            <person name="Destefano S.A."/>
        </authorList>
    </citation>
    <scope>NUCLEOTIDE SEQUENCE [LARGE SCALE GENOMIC DNA]</scope>
    <source>
        <strain evidence="1 2">ICMP2807</strain>
    </source>
</reference>
<protein>
    <submittedName>
        <fullName evidence="1">Uncharacterized protein</fullName>
    </submittedName>
</protein>
<name>A0A0F5K0T4_9BURK</name>
<dbReference type="EMBL" id="LAQU01000008">
    <property type="protein sequence ID" value="KKB63703.1"/>
    <property type="molecule type" value="Genomic_DNA"/>
</dbReference>
<dbReference type="RefSeq" id="WP_024903866.1">
    <property type="nucleotide sequence ID" value="NZ_CP191272.1"/>
</dbReference>
<evidence type="ECO:0000313" key="1">
    <source>
        <dbReference type="EMBL" id="KKB63703.1"/>
    </source>
</evidence>
<proteinExistence type="predicted"/>
<dbReference type="AlphaFoldDB" id="A0A0F5K0T4"/>
<accession>A0A0F5K0T4</accession>
<sequence length="74" mass="7508">MVGNATISKSATNSAPMPVSKAALNAQILLTDVVPCIGMLSDIAPGMSVDERSESVDVTVDIGIGIDMSIAMSV</sequence>
<keyword evidence="2" id="KW-1185">Reference proteome</keyword>
<gene>
    <name evidence="1" type="ORF">WM40_10315</name>
</gene>
<comment type="caution">
    <text evidence="1">The sequence shown here is derived from an EMBL/GenBank/DDBJ whole genome shotgun (WGS) entry which is preliminary data.</text>
</comment>